<sequence>MKFMHEQSEDGVTERLFDLTVAGALVPGVLWTPEAAAGPRPLLLIGHGGSQHKLFSPLAAYAKNYARAFIMLW</sequence>
<keyword evidence="2" id="KW-1185">Reference proteome</keyword>
<evidence type="ECO:0000313" key="2">
    <source>
        <dbReference type="Proteomes" id="UP000030302"/>
    </source>
</evidence>
<name>A0A0A1FHR2_9BURK</name>
<dbReference type="EMBL" id="CP009962">
    <property type="protein sequence ID" value="AIY42442.1"/>
    <property type="molecule type" value="Genomic_DNA"/>
</dbReference>
<dbReference type="RefSeq" id="WP_216595021.1">
    <property type="nucleotide sequence ID" value="NZ_CP009962.1"/>
</dbReference>
<accession>A0A0A1FHR2</accession>
<dbReference type="HOGENOM" id="CLU_2698244_0_0_4"/>
<dbReference type="KEGG" id="care:LT85_3284"/>
<dbReference type="Gene3D" id="3.40.50.1820">
    <property type="entry name" value="alpha/beta hydrolase"/>
    <property type="match status" value="1"/>
</dbReference>
<organism evidence="1 2">
    <name type="scientific">Collimonas arenae</name>
    <dbReference type="NCBI Taxonomy" id="279058"/>
    <lineage>
        <taxon>Bacteria</taxon>
        <taxon>Pseudomonadati</taxon>
        <taxon>Pseudomonadota</taxon>
        <taxon>Betaproteobacteria</taxon>
        <taxon>Burkholderiales</taxon>
        <taxon>Oxalobacteraceae</taxon>
        <taxon>Collimonas</taxon>
    </lineage>
</organism>
<dbReference type="SUPFAM" id="SSF53474">
    <property type="entry name" value="alpha/beta-Hydrolases"/>
    <property type="match status" value="1"/>
</dbReference>
<evidence type="ECO:0008006" key="3">
    <source>
        <dbReference type="Google" id="ProtNLM"/>
    </source>
</evidence>
<proteinExistence type="predicted"/>
<evidence type="ECO:0000313" key="1">
    <source>
        <dbReference type="EMBL" id="AIY42442.1"/>
    </source>
</evidence>
<protein>
    <recommendedName>
        <fullName evidence="3">Alpha/beta hydrolase</fullName>
    </recommendedName>
</protein>
<dbReference type="AlphaFoldDB" id="A0A0A1FHR2"/>
<reference evidence="2" key="1">
    <citation type="journal article" date="2014" name="Soil Biol. Biochem.">
        <title>Structure and function of bacterial communities in ageing soils: Insights from the Mendocino ecological staircase.</title>
        <authorList>
            <person name="Uroz S."/>
            <person name="Tech J.J."/>
            <person name="Sawaya N.A."/>
            <person name="Frey-Klett P."/>
            <person name="Leveau J.H.J."/>
        </authorList>
    </citation>
    <scope>NUCLEOTIDE SEQUENCE [LARGE SCALE GENOMIC DNA]</scope>
    <source>
        <strain evidence="2">Cal35</strain>
    </source>
</reference>
<dbReference type="InterPro" id="IPR029058">
    <property type="entry name" value="AB_hydrolase_fold"/>
</dbReference>
<dbReference type="STRING" id="279058.LT85_3284"/>
<dbReference type="Proteomes" id="UP000030302">
    <property type="component" value="Chromosome"/>
</dbReference>
<gene>
    <name evidence="1" type="ORF">LT85_3284</name>
</gene>